<feature type="active site" description="Charge relay system" evidence="5">
    <location>
        <position position="347"/>
    </location>
</feature>
<dbReference type="InterPro" id="IPR011050">
    <property type="entry name" value="Pectin_lyase_fold/virulence"/>
</dbReference>
<dbReference type="PANTHER" id="PTHR43806">
    <property type="entry name" value="PEPTIDASE S8"/>
    <property type="match status" value="1"/>
</dbReference>
<gene>
    <name evidence="8" type="ORF">SAMN05444359_103147</name>
</gene>
<reference evidence="9" key="1">
    <citation type="submission" date="2016-10" db="EMBL/GenBank/DDBJ databases">
        <authorList>
            <person name="Varghese N."/>
            <person name="Submissions S."/>
        </authorList>
    </citation>
    <scope>NUCLEOTIDE SEQUENCE [LARGE SCALE GENOMIC DNA]</scope>
    <source>
        <strain evidence="9">DSM 24740</strain>
    </source>
</reference>
<evidence type="ECO:0000313" key="9">
    <source>
        <dbReference type="Proteomes" id="UP000199021"/>
    </source>
</evidence>
<dbReference type="GO" id="GO:0006508">
    <property type="term" value="P:proteolysis"/>
    <property type="evidence" value="ECO:0007669"/>
    <property type="project" value="UniProtKB-KW"/>
</dbReference>
<dbReference type="InterPro" id="IPR012334">
    <property type="entry name" value="Pectin_lyas_fold"/>
</dbReference>
<dbReference type="PANTHER" id="PTHR43806:SF11">
    <property type="entry name" value="CEREVISIN-RELATED"/>
    <property type="match status" value="1"/>
</dbReference>
<dbReference type="SUPFAM" id="SSF51126">
    <property type="entry name" value="Pectin lyase-like"/>
    <property type="match status" value="1"/>
</dbReference>
<name>A0A1H9BIX0_9BACT</name>
<dbReference type="GO" id="GO:0004252">
    <property type="term" value="F:serine-type endopeptidase activity"/>
    <property type="evidence" value="ECO:0007669"/>
    <property type="project" value="UniProtKB-UniRule"/>
</dbReference>
<evidence type="ECO:0000259" key="7">
    <source>
        <dbReference type="Pfam" id="PF18962"/>
    </source>
</evidence>
<dbReference type="OrthoDB" id="1055762at2"/>
<evidence type="ECO:0000256" key="5">
    <source>
        <dbReference type="PROSITE-ProRule" id="PRU01240"/>
    </source>
</evidence>
<protein>
    <submittedName>
        <fullName evidence="8">Por secretion system C-terminal sorting domain-containing protein</fullName>
    </submittedName>
</protein>
<dbReference type="RefSeq" id="WP_090165610.1">
    <property type="nucleotide sequence ID" value="NZ_FOFB01000003.1"/>
</dbReference>
<keyword evidence="3 5" id="KW-0378">Hydrolase</keyword>
<organism evidence="8 9">
    <name type="scientific">Neolewinella agarilytica</name>
    <dbReference type="NCBI Taxonomy" id="478744"/>
    <lineage>
        <taxon>Bacteria</taxon>
        <taxon>Pseudomonadati</taxon>
        <taxon>Bacteroidota</taxon>
        <taxon>Saprospiria</taxon>
        <taxon>Saprospirales</taxon>
        <taxon>Lewinellaceae</taxon>
        <taxon>Neolewinella</taxon>
    </lineage>
</organism>
<feature type="domain" description="Secretion system C-terminal sorting" evidence="7">
    <location>
        <begin position="1070"/>
        <end position="1146"/>
    </location>
</feature>
<keyword evidence="9" id="KW-1185">Reference proteome</keyword>
<dbReference type="InterPro" id="IPR026444">
    <property type="entry name" value="Secre_tail"/>
</dbReference>
<evidence type="ECO:0000256" key="2">
    <source>
        <dbReference type="ARBA" id="ARBA00022670"/>
    </source>
</evidence>
<dbReference type="InParanoid" id="A0A1H9BIX0"/>
<dbReference type="AlphaFoldDB" id="A0A1H9BIX0"/>
<dbReference type="InterPro" id="IPR000209">
    <property type="entry name" value="Peptidase_S8/S53_dom"/>
</dbReference>
<feature type="active site" description="Charge relay system" evidence="5">
    <location>
        <position position="191"/>
    </location>
</feature>
<dbReference type="InterPro" id="IPR036852">
    <property type="entry name" value="Peptidase_S8/S53_dom_sf"/>
</dbReference>
<evidence type="ECO:0000259" key="6">
    <source>
        <dbReference type="Pfam" id="PF00082"/>
    </source>
</evidence>
<feature type="active site" description="Charge relay system" evidence="5">
    <location>
        <position position="161"/>
    </location>
</feature>
<dbReference type="CDD" id="cd00306">
    <property type="entry name" value="Peptidases_S8_S53"/>
    <property type="match status" value="1"/>
</dbReference>
<evidence type="ECO:0000313" key="8">
    <source>
        <dbReference type="EMBL" id="SEP88855.1"/>
    </source>
</evidence>
<dbReference type="InterPro" id="IPR050131">
    <property type="entry name" value="Peptidase_S8_subtilisin-like"/>
</dbReference>
<evidence type="ECO:0000256" key="4">
    <source>
        <dbReference type="ARBA" id="ARBA00022825"/>
    </source>
</evidence>
<comment type="similarity">
    <text evidence="1 5">Belongs to the peptidase S8 family.</text>
</comment>
<sequence>MIGIGSLLTAQIEVPAGIFARVIDQETQVSEAFEDYAKALVQVTDVVSFQSAFPQAKTEELTRTYFLKLKPNADYTYFSDLLKSNPDFEEVLIEYVALKTCTPSAQGCTNPPIVVEESECSNATNYNDPGSQCTDHIERMELPCAWTETDGSSDVVVGVVDVFFDQSHPDLAFKFKSISGNCIEAAATSSHGYASAGGITAIRNNGLCVAGAGGETKLRGYCVGGGDLCVGGAPPNSLIMLAWEAYLDGVEVINISYSGNDLFRPIIQEIVDGGTTVVVAAKGDSHSQIADIRGVINVGQLTEQGEYQRYESDEADLNIDIAVPILNSYRLTSPLVDDCGRGTAQSSMAAAYVSGTVALLLAEAPCLSPAAIEKILKATSNSIPGADDPASPFYEEIKNVGALNAYQAVLAAKKYSAETLKVQSGETVIIENDVRFFKKVEIEPLGRLIFRNSMISMSETNPAQHKEGFFTVKRGAKLIFEETKVTSACRDGAWGGIRVWGNNEREQPEAMTATGLMNYNVLVDADDAGIVYFAKGSSFSRAKRLVATRSDGVPYSVQIERRGGLVVANDAFFIDNQRVAEFLQYPNPISGLPFKNKSRFLNCLFQETTDDFDRAVGVTIWDTDGVTFNKCTFREIDVEAIVSFDAEVFITDGNSFSKSIDLSRSGKHRAISSTSTYPSGGSLVLGDDIGAENEFYFEGRGGTMVNSYSQGRFEAIKITNNSFRRGAKGGTAIDIEGASAYNIEGNTFFNGGNFMRLRNTSDGSRVVESQVQCNYFQEGSTGVSITGENGNTEIVGNDFYVITSDIRLAANSSIKGVQGGPGQPADNCFYQEDDKDIVEGVGINDFIYFVEDGGVPDCSDPLNAVGYTIVETTLVSTACSSNRPPLPGFQDRFGVKSDMYSAEVESSNDPNNVILFEAKISSKELYASMYQKLIWDRLKSGNNSEALMLANEFEEKVFPFTLFGTLVETGDYQQAELLLNSSTSTTDGFSDFKFIQSINLARLKDTIGYELSGGDYEILDKLADDDGEYSGYAKALMLYLENVRYEIEEIGVMPPKTINSSPNKLPSSIVYPNPANDFLIIPVQVNENTTEPYTIEIQTMDGRLQISKRITPESFMSIDVSELKPGVYVVSIKSLSKTIESSKVVIAR</sequence>
<dbReference type="EMBL" id="FOFB01000003">
    <property type="protein sequence ID" value="SEP88855.1"/>
    <property type="molecule type" value="Genomic_DNA"/>
</dbReference>
<dbReference type="SUPFAM" id="SSF52743">
    <property type="entry name" value="Subtilisin-like"/>
    <property type="match status" value="1"/>
</dbReference>
<dbReference type="Gene3D" id="2.160.20.10">
    <property type="entry name" value="Single-stranded right-handed beta-helix, Pectin lyase-like"/>
    <property type="match status" value="1"/>
</dbReference>
<accession>A0A1H9BIX0</accession>
<keyword evidence="2 5" id="KW-0645">Protease</keyword>
<dbReference type="PROSITE" id="PS51892">
    <property type="entry name" value="SUBTILASE"/>
    <property type="match status" value="1"/>
</dbReference>
<dbReference type="PRINTS" id="PR00723">
    <property type="entry name" value="SUBTILISIN"/>
</dbReference>
<proteinExistence type="inferred from homology"/>
<dbReference type="NCBIfam" id="TIGR04183">
    <property type="entry name" value="Por_Secre_tail"/>
    <property type="match status" value="1"/>
</dbReference>
<dbReference type="STRING" id="478744.SAMN05444359_103147"/>
<evidence type="ECO:0000256" key="1">
    <source>
        <dbReference type="ARBA" id="ARBA00011073"/>
    </source>
</evidence>
<dbReference type="Pfam" id="PF18962">
    <property type="entry name" value="Por_Secre_tail"/>
    <property type="match status" value="1"/>
</dbReference>
<dbReference type="Proteomes" id="UP000199021">
    <property type="component" value="Unassembled WGS sequence"/>
</dbReference>
<evidence type="ECO:0000256" key="3">
    <source>
        <dbReference type="ARBA" id="ARBA00022801"/>
    </source>
</evidence>
<dbReference type="Gene3D" id="3.40.50.200">
    <property type="entry name" value="Peptidase S8/S53 domain"/>
    <property type="match status" value="1"/>
</dbReference>
<keyword evidence="4 5" id="KW-0720">Serine protease</keyword>
<dbReference type="InterPro" id="IPR015500">
    <property type="entry name" value="Peptidase_S8_subtilisin-rel"/>
</dbReference>
<dbReference type="Pfam" id="PF00082">
    <property type="entry name" value="Peptidase_S8"/>
    <property type="match status" value="1"/>
</dbReference>
<feature type="domain" description="Peptidase S8/S53" evidence="6">
    <location>
        <begin position="153"/>
        <end position="380"/>
    </location>
</feature>